<sequence>MRAAVFTAPGPPEVLLVRDLRDPGDPGEGEVRVKVGAVSVNPIDTYVRGGVVSPGPAPSEENPRIIGCDWAGTVEAVGSAVSRFAVGNRVWGVSRGIARDGAAAEVLNESEDLCFPTPEDRTDVQAAALGLAAVTAHLGLFRTGGLEERETGERFVFVQAGSGGVGSAAVALAAAAGYRVVTTAGSDAKRSACRERGAEVTFDYGDPDLADRLEAVLSHERMEEPRGFSVWLEGHRDPDLHAAIPLMRQGGAIVLFAGRSSEPCFPLGALYTRDISLRGFAMFNATAEELQTAAAGVARIEPLIARSYPLSEIARAHADQEAGDTGDRGGKLVIEL</sequence>
<dbReference type="Pfam" id="PF08240">
    <property type="entry name" value="ADH_N"/>
    <property type="match status" value="1"/>
</dbReference>
<gene>
    <name evidence="3" type="primary">qorA_2</name>
    <name evidence="3" type="ORF">CA12_41910</name>
</gene>
<feature type="domain" description="Enoyl reductase (ER)" evidence="2">
    <location>
        <begin position="10"/>
        <end position="334"/>
    </location>
</feature>
<dbReference type="InterPro" id="IPR051603">
    <property type="entry name" value="Zinc-ADH_QOR/CCCR"/>
</dbReference>
<proteinExistence type="predicted"/>
<dbReference type="AlphaFoldDB" id="A0A517PFA5"/>
<dbReference type="PANTHER" id="PTHR44154">
    <property type="entry name" value="QUINONE OXIDOREDUCTASE"/>
    <property type="match status" value="1"/>
</dbReference>
<dbReference type="CDD" id="cd08253">
    <property type="entry name" value="zeta_crystallin"/>
    <property type="match status" value="1"/>
</dbReference>
<dbReference type="GO" id="GO:0003960">
    <property type="term" value="F:quinone reductase (NADPH) activity"/>
    <property type="evidence" value="ECO:0007669"/>
    <property type="project" value="UniProtKB-EC"/>
</dbReference>
<dbReference type="Pfam" id="PF00107">
    <property type="entry name" value="ADH_zinc_N"/>
    <property type="match status" value="1"/>
</dbReference>
<evidence type="ECO:0000313" key="4">
    <source>
        <dbReference type="Proteomes" id="UP000318741"/>
    </source>
</evidence>
<reference evidence="3 4" key="1">
    <citation type="submission" date="2019-02" db="EMBL/GenBank/DDBJ databases">
        <title>Deep-cultivation of Planctomycetes and their phenomic and genomic characterization uncovers novel biology.</title>
        <authorList>
            <person name="Wiegand S."/>
            <person name="Jogler M."/>
            <person name="Boedeker C."/>
            <person name="Pinto D."/>
            <person name="Vollmers J."/>
            <person name="Rivas-Marin E."/>
            <person name="Kohn T."/>
            <person name="Peeters S.H."/>
            <person name="Heuer A."/>
            <person name="Rast P."/>
            <person name="Oberbeckmann S."/>
            <person name="Bunk B."/>
            <person name="Jeske O."/>
            <person name="Meyerdierks A."/>
            <person name="Storesund J.E."/>
            <person name="Kallscheuer N."/>
            <person name="Luecker S."/>
            <person name="Lage O.M."/>
            <person name="Pohl T."/>
            <person name="Merkel B.J."/>
            <person name="Hornburger P."/>
            <person name="Mueller R.-W."/>
            <person name="Bruemmer F."/>
            <person name="Labrenz M."/>
            <person name="Spormann A.M."/>
            <person name="Op den Camp H."/>
            <person name="Overmann J."/>
            <person name="Amann R."/>
            <person name="Jetten M.S.M."/>
            <person name="Mascher T."/>
            <person name="Medema M.H."/>
            <person name="Devos D.P."/>
            <person name="Kaster A.-K."/>
            <person name="Ovreas L."/>
            <person name="Rohde M."/>
            <person name="Galperin M.Y."/>
            <person name="Jogler C."/>
        </authorList>
    </citation>
    <scope>NUCLEOTIDE SEQUENCE [LARGE SCALE GENOMIC DNA]</scope>
    <source>
        <strain evidence="3 4">CA12</strain>
    </source>
</reference>
<keyword evidence="1" id="KW-0521">NADP</keyword>
<keyword evidence="4" id="KW-1185">Reference proteome</keyword>
<dbReference type="KEGG" id="acaf:CA12_41910"/>
<accession>A0A517PFA5</accession>
<dbReference type="Gene3D" id="3.40.50.720">
    <property type="entry name" value="NAD(P)-binding Rossmann-like Domain"/>
    <property type="match status" value="1"/>
</dbReference>
<evidence type="ECO:0000313" key="3">
    <source>
        <dbReference type="EMBL" id="QDT18052.1"/>
    </source>
</evidence>
<dbReference type="SUPFAM" id="SSF50129">
    <property type="entry name" value="GroES-like"/>
    <property type="match status" value="1"/>
</dbReference>
<dbReference type="InterPro" id="IPR036291">
    <property type="entry name" value="NAD(P)-bd_dom_sf"/>
</dbReference>
<dbReference type="SUPFAM" id="SSF51735">
    <property type="entry name" value="NAD(P)-binding Rossmann-fold domains"/>
    <property type="match status" value="1"/>
</dbReference>
<dbReference type="InterPro" id="IPR013149">
    <property type="entry name" value="ADH-like_C"/>
</dbReference>
<dbReference type="EMBL" id="CP036265">
    <property type="protein sequence ID" value="QDT18052.1"/>
    <property type="molecule type" value="Genomic_DNA"/>
</dbReference>
<keyword evidence="3" id="KW-0560">Oxidoreductase</keyword>
<dbReference type="Proteomes" id="UP000318741">
    <property type="component" value="Chromosome"/>
</dbReference>
<dbReference type="InterPro" id="IPR011032">
    <property type="entry name" value="GroES-like_sf"/>
</dbReference>
<dbReference type="SMART" id="SM00829">
    <property type="entry name" value="PKS_ER"/>
    <property type="match status" value="1"/>
</dbReference>
<dbReference type="Gene3D" id="3.90.180.10">
    <property type="entry name" value="Medium-chain alcohol dehydrogenases, catalytic domain"/>
    <property type="match status" value="1"/>
</dbReference>
<dbReference type="RefSeq" id="WP_165700900.1">
    <property type="nucleotide sequence ID" value="NZ_CP036265.1"/>
</dbReference>
<protein>
    <submittedName>
        <fullName evidence="3">Quinone oxidoreductase 1</fullName>
        <ecNumber evidence="3">1.6.5.5</ecNumber>
    </submittedName>
</protein>
<dbReference type="PANTHER" id="PTHR44154:SF1">
    <property type="entry name" value="QUINONE OXIDOREDUCTASE"/>
    <property type="match status" value="1"/>
</dbReference>
<evidence type="ECO:0000259" key="2">
    <source>
        <dbReference type="SMART" id="SM00829"/>
    </source>
</evidence>
<dbReference type="InterPro" id="IPR020843">
    <property type="entry name" value="ER"/>
</dbReference>
<evidence type="ECO:0000256" key="1">
    <source>
        <dbReference type="ARBA" id="ARBA00022857"/>
    </source>
</evidence>
<dbReference type="InterPro" id="IPR013154">
    <property type="entry name" value="ADH-like_N"/>
</dbReference>
<organism evidence="3 4">
    <name type="scientific">Alienimonas californiensis</name>
    <dbReference type="NCBI Taxonomy" id="2527989"/>
    <lineage>
        <taxon>Bacteria</taxon>
        <taxon>Pseudomonadati</taxon>
        <taxon>Planctomycetota</taxon>
        <taxon>Planctomycetia</taxon>
        <taxon>Planctomycetales</taxon>
        <taxon>Planctomycetaceae</taxon>
        <taxon>Alienimonas</taxon>
    </lineage>
</organism>
<dbReference type="EC" id="1.6.5.5" evidence="3"/>
<name>A0A517PFA5_9PLAN</name>